<dbReference type="Proteomes" id="UP000199328">
    <property type="component" value="Unassembled WGS sequence"/>
</dbReference>
<dbReference type="RefSeq" id="WP_092497799.1">
    <property type="nucleotide sequence ID" value="NZ_FNFV01000001.1"/>
</dbReference>
<keyword evidence="2" id="KW-1133">Transmembrane helix</keyword>
<reference evidence="4" key="1">
    <citation type="submission" date="2016-10" db="EMBL/GenBank/DDBJ databases">
        <authorList>
            <person name="Varghese N."/>
            <person name="Submissions S."/>
        </authorList>
    </citation>
    <scope>NUCLEOTIDE SEQUENCE [LARGE SCALE GENOMIC DNA]</scope>
    <source>
        <strain evidence="4">CGMCC 1.10789</strain>
    </source>
</reference>
<evidence type="ECO:0000256" key="2">
    <source>
        <dbReference type="SAM" id="Phobius"/>
    </source>
</evidence>
<evidence type="ECO:0000313" key="3">
    <source>
        <dbReference type="EMBL" id="SDK07529.1"/>
    </source>
</evidence>
<dbReference type="AlphaFoldDB" id="A0A1G8YXE2"/>
<gene>
    <name evidence="3" type="ORF">SAMN05216257_101498</name>
</gene>
<feature type="transmembrane region" description="Helical" evidence="2">
    <location>
        <begin position="36"/>
        <end position="54"/>
    </location>
</feature>
<dbReference type="STRING" id="990712.SAMN05216257_101498"/>
<evidence type="ECO:0000313" key="4">
    <source>
        <dbReference type="Proteomes" id="UP000199328"/>
    </source>
</evidence>
<evidence type="ECO:0000256" key="1">
    <source>
        <dbReference type="SAM" id="MobiDB-lite"/>
    </source>
</evidence>
<keyword evidence="2" id="KW-0812">Transmembrane</keyword>
<dbReference type="EMBL" id="FNFV01000001">
    <property type="protein sequence ID" value="SDK07529.1"/>
    <property type="molecule type" value="Genomic_DNA"/>
</dbReference>
<dbReference type="Pfam" id="PF10112">
    <property type="entry name" value="Halogen_Hydrol"/>
    <property type="match status" value="1"/>
</dbReference>
<name>A0A1G8YXE2_9RHOB</name>
<keyword evidence="4" id="KW-1185">Reference proteome</keyword>
<keyword evidence="2" id="KW-0472">Membrane</keyword>
<feature type="region of interest" description="Disordered" evidence="1">
    <location>
        <begin position="1"/>
        <end position="28"/>
    </location>
</feature>
<sequence>MAARRYGARYSPKGEPAPEAPAAPPWHGRRPRPMGARLNMLFVAPLAILVSAFFQPPMGLALDLAAFGLLELAAWLTREGVKAHAAYDARRIARRPAFPRKIAGAVLTGAGLSLAGFSPGASLAAPAIYAVLGVALHLLAFGPDPLRDKGAGDIDLFQTDRVARAVQEAEKHLAAMAEAIRRTGDRALEARVERFQATARHMMRTVEDDPRDLTAARRYLGVYLLGARDATLKFADLYARNRDAQARADFIALLDDLERNFAARTATLLEDDRADLDIEIEVLRDRLAREGVVRG</sequence>
<dbReference type="OrthoDB" id="7375296at2"/>
<feature type="transmembrane region" description="Helical" evidence="2">
    <location>
        <begin position="123"/>
        <end position="141"/>
    </location>
</feature>
<organism evidence="3 4">
    <name type="scientific">Meinhardsimonia xiamenensis</name>
    <dbReference type="NCBI Taxonomy" id="990712"/>
    <lineage>
        <taxon>Bacteria</taxon>
        <taxon>Pseudomonadati</taxon>
        <taxon>Pseudomonadota</taxon>
        <taxon>Alphaproteobacteria</taxon>
        <taxon>Rhodobacterales</taxon>
        <taxon>Paracoccaceae</taxon>
        <taxon>Meinhardsimonia</taxon>
    </lineage>
</organism>
<dbReference type="InterPro" id="IPR018770">
    <property type="entry name" value="ChloroindolylP_hydrolase"/>
</dbReference>
<proteinExistence type="predicted"/>
<protein>
    <submittedName>
        <fullName evidence="3">5-bromo-4-chloroindolyl phosphate hydrolysis protein</fullName>
    </submittedName>
</protein>
<accession>A0A1G8YXE2</accession>